<dbReference type="EMBL" id="JAGIOO010000001">
    <property type="protein sequence ID" value="MBP2472292.1"/>
    <property type="molecule type" value="Genomic_DNA"/>
</dbReference>
<dbReference type="Gene3D" id="3.40.50.1820">
    <property type="entry name" value="alpha/beta hydrolase"/>
    <property type="match status" value="1"/>
</dbReference>
<evidence type="ECO:0000256" key="4">
    <source>
        <dbReference type="SAM" id="MobiDB-lite"/>
    </source>
</evidence>
<dbReference type="EC" id="3.1.1.-" evidence="3"/>
<evidence type="ECO:0000259" key="5">
    <source>
        <dbReference type="Pfam" id="PF00135"/>
    </source>
</evidence>
<dbReference type="InterPro" id="IPR002018">
    <property type="entry name" value="CarbesteraseB"/>
</dbReference>
<feature type="domain" description="Carboxylesterase type B" evidence="5">
    <location>
        <begin position="6"/>
        <end position="446"/>
    </location>
</feature>
<keyword evidence="7" id="KW-1185">Reference proteome</keyword>
<dbReference type="PROSITE" id="PS00122">
    <property type="entry name" value="CARBOXYLESTERASE_B_1"/>
    <property type="match status" value="1"/>
</dbReference>
<evidence type="ECO:0000256" key="2">
    <source>
        <dbReference type="ARBA" id="ARBA00022801"/>
    </source>
</evidence>
<dbReference type="Proteomes" id="UP001519363">
    <property type="component" value="Unassembled WGS sequence"/>
</dbReference>
<comment type="similarity">
    <text evidence="1 3">Belongs to the type-B carboxylesterase/lipase family.</text>
</comment>
<gene>
    <name evidence="6" type="ORF">JOF53_001164</name>
</gene>
<evidence type="ECO:0000256" key="1">
    <source>
        <dbReference type="ARBA" id="ARBA00005964"/>
    </source>
</evidence>
<dbReference type="GO" id="GO:0016787">
    <property type="term" value="F:hydrolase activity"/>
    <property type="evidence" value="ECO:0007669"/>
    <property type="project" value="UniProtKB-KW"/>
</dbReference>
<accession>A0ABS5A7S6</accession>
<name>A0ABS5A7S6_9PSEU</name>
<dbReference type="InterPro" id="IPR050309">
    <property type="entry name" value="Type-B_Carboxylest/Lipase"/>
</dbReference>
<dbReference type="Pfam" id="PF00135">
    <property type="entry name" value="COesterase"/>
    <property type="match status" value="1"/>
</dbReference>
<dbReference type="SUPFAM" id="SSF53474">
    <property type="entry name" value="alpha/beta-Hydrolases"/>
    <property type="match status" value="1"/>
</dbReference>
<protein>
    <recommendedName>
        <fullName evidence="3">Carboxylic ester hydrolase</fullName>
        <ecNumber evidence="3">3.1.1.-</ecNumber>
    </recommendedName>
</protein>
<dbReference type="PANTHER" id="PTHR11559">
    <property type="entry name" value="CARBOXYLESTERASE"/>
    <property type="match status" value="1"/>
</dbReference>
<keyword evidence="2 3" id="KW-0378">Hydrolase</keyword>
<organism evidence="6 7">
    <name type="scientific">Crossiella equi</name>
    <dbReference type="NCBI Taxonomy" id="130796"/>
    <lineage>
        <taxon>Bacteria</taxon>
        <taxon>Bacillati</taxon>
        <taxon>Actinomycetota</taxon>
        <taxon>Actinomycetes</taxon>
        <taxon>Pseudonocardiales</taxon>
        <taxon>Pseudonocardiaceae</taxon>
        <taxon>Crossiella</taxon>
    </lineage>
</organism>
<evidence type="ECO:0000313" key="6">
    <source>
        <dbReference type="EMBL" id="MBP2472292.1"/>
    </source>
</evidence>
<evidence type="ECO:0000313" key="7">
    <source>
        <dbReference type="Proteomes" id="UP001519363"/>
    </source>
</evidence>
<comment type="caution">
    <text evidence="6">The sequence shown here is derived from an EMBL/GenBank/DDBJ whole genome shotgun (WGS) entry which is preliminary data.</text>
</comment>
<dbReference type="InterPro" id="IPR019826">
    <property type="entry name" value="Carboxylesterase_B_AS"/>
</dbReference>
<evidence type="ECO:0000256" key="3">
    <source>
        <dbReference type="RuleBase" id="RU361235"/>
    </source>
</evidence>
<sequence length="482" mass="51499">MSEPITVRVSSGGLAGVRQEGVDRFLGVLYAAAPVGDRRFAEPAPVPPWPGTRDATRMGPTAPQNPMSPTSARYLANVIAPGEEYLNVNVWAPAGAVARPVMVWIHGGSLRHGSNAVDGYDGSAFARDGVVLVSVNYRLGAEGFSVLDDAPLNLGYADVVAALRWVQAEITAFGGDPGAVTIFGESAGGVVVGNLLVSPHAGDLFHRVIAQSGMPHGASRKSAARVTRRQAKHLGIPTTRAAFAAVPAERLLEVDRELARRGGAPGIGGGYEPVIGGAAVPRDPQEAALAGAGDQVPLMIGWTSEEYRLFTADGAFDRVGPLLAALLRLRMGAGRRVRKAYRKAYPDAGRGDLLAIMMIDRILRVPVHRIADARLKRGATTHVFEFQWRSPVDDLGAAHAMELPFVFDRLASPDWVKLAGPDAPQRIADEMHGAWVRFATTGDPGWRSWDTARSTMVFGDPASEVQAAPRDAELAAWRKREW</sequence>
<feature type="region of interest" description="Disordered" evidence="4">
    <location>
        <begin position="42"/>
        <end position="67"/>
    </location>
</feature>
<dbReference type="RefSeq" id="WP_086781510.1">
    <property type="nucleotide sequence ID" value="NZ_JAGIOO010000001.1"/>
</dbReference>
<reference evidence="6 7" key="1">
    <citation type="submission" date="2021-03" db="EMBL/GenBank/DDBJ databases">
        <title>Sequencing the genomes of 1000 actinobacteria strains.</title>
        <authorList>
            <person name="Klenk H.-P."/>
        </authorList>
    </citation>
    <scope>NUCLEOTIDE SEQUENCE [LARGE SCALE GENOMIC DNA]</scope>
    <source>
        <strain evidence="6 7">DSM 44580</strain>
    </source>
</reference>
<proteinExistence type="inferred from homology"/>
<dbReference type="InterPro" id="IPR029058">
    <property type="entry name" value="AB_hydrolase_fold"/>
</dbReference>